<feature type="compositionally biased region" description="Gly residues" evidence="1">
    <location>
        <begin position="588"/>
        <end position="611"/>
    </location>
</feature>
<feature type="region of interest" description="Disordered" evidence="1">
    <location>
        <begin position="666"/>
        <end position="688"/>
    </location>
</feature>
<comment type="caution">
    <text evidence="2">The sequence shown here is derived from an EMBL/GenBank/DDBJ whole genome shotgun (WGS) entry which is preliminary data.</text>
</comment>
<sequence>MFLYGTKFGDNPTYAPSYADTIGKENDQRAAAEALWTTTRDLALYRDNSNGEQNARAEAYDRRNRAIFDATGVQLDNPMKFDLFKLKAEPGAAGLPEPSARDDIAANEQAWRDKAAALAREKPEFASVIAIDRPVIEDAYALTRNAEQAAAAAETQADRAGLGRGRRAGNILGGGLAAALRDPLQVATLAAGGGISSPARALGWRLMETMFSEAAVNGGIEAAVQVSSHDWKKRAGVDASISTSLKQVGLAALFGGGFGGLLEGGREVGRLLGRDLPEEVLTRAASGNPEPGDFTTIADALGVKPDPGMVRAADLAAEQPALDAAAFGPPPAGLDEDHAAAMAAQALRAADSPDEVARAAIDRIVAQQSPVGPAPLRPVSLMQFLSSRSVGGIADQNGELAAMGLSRKFVPGGGALVRKNGKTLDYAREAAAEAGYFDHLYGDPQRAVAESTPDDLLRLLRQEAGGEPVFSARNDGGRQFAWLDYERQRAAQTAYRRLVEEVDSAASSLGIDHRLDDSVLVRAAELVDDKTSPVDALERALDEDYRNYADALSQRGEVAPDVHDIPFFEDSGTGPAAGRAAGEARGNGEPGGPGGTEAPGGGLSRAGGNEGESGLRAPGDTPEPATPEAGEIAELALTEARRPSTEKTAAGEQTLIEGVKPVSTKEKLEAKGNKPLRGGDAAPPEGGLFDLESRKQLSIWDALPAAKDADGTILHATHETMIADADRTEFFGDLIAACKD</sequence>
<dbReference type="EMBL" id="JAPFQA010000004">
    <property type="protein sequence ID" value="MCZ8545077.1"/>
    <property type="molecule type" value="Genomic_DNA"/>
</dbReference>
<feature type="compositionally biased region" description="Low complexity" evidence="1">
    <location>
        <begin position="572"/>
        <end position="584"/>
    </location>
</feature>
<feature type="region of interest" description="Disordered" evidence="1">
    <location>
        <begin position="565"/>
        <end position="627"/>
    </location>
</feature>
<reference evidence="2" key="1">
    <citation type="submission" date="2022-11" db="EMBL/GenBank/DDBJ databases">
        <authorList>
            <person name="Coimbra C."/>
        </authorList>
    </citation>
    <scope>NUCLEOTIDE SEQUENCE</scope>
    <source>
        <strain evidence="2">Jales19</strain>
    </source>
</reference>
<dbReference type="RefSeq" id="WP_269905571.1">
    <property type="nucleotide sequence ID" value="NZ_JAPFQA010000004.1"/>
</dbReference>
<evidence type="ECO:0000313" key="2">
    <source>
        <dbReference type="EMBL" id="MCZ8545077.1"/>
    </source>
</evidence>
<evidence type="ECO:0008006" key="4">
    <source>
        <dbReference type="Google" id="ProtNLM"/>
    </source>
</evidence>
<protein>
    <recommendedName>
        <fullName evidence="4">Large polyvalent protein associated domain-containing protein</fullName>
    </recommendedName>
</protein>
<proteinExistence type="predicted"/>
<organism evidence="2 3">
    <name type="scientific">Mesorhizobium qingshengii</name>
    <dbReference type="NCBI Taxonomy" id="1165689"/>
    <lineage>
        <taxon>Bacteria</taxon>
        <taxon>Pseudomonadati</taxon>
        <taxon>Pseudomonadota</taxon>
        <taxon>Alphaproteobacteria</taxon>
        <taxon>Hyphomicrobiales</taxon>
        <taxon>Phyllobacteriaceae</taxon>
        <taxon>Mesorhizobium</taxon>
    </lineage>
</organism>
<evidence type="ECO:0000256" key="1">
    <source>
        <dbReference type="SAM" id="MobiDB-lite"/>
    </source>
</evidence>
<accession>A0ABT4QU20</accession>
<evidence type="ECO:0000313" key="3">
    <source>
        <dbReference type="Proteomes" id="UP001152178"/>
    </source>
</evidence>
<name>A0ABT4QU20_9HYPH</name>
<dbReference type="Proteomes" id="UP001152178">
    <property type="component" value="Unassembled WGS sequence"/>
</dbReference>
<gene>
    <name evidence="2" type="ORF">OOJ09_12860</name>
</gene>
<keyword evidence="3" id="KW-1185">Reference proteome</keyword>